<evidence type="ECO:0000313" key="1">
    <source>
        <dbReference type="EMBL" id="AJQ97753.1"/>
    </source>
</evidence>
<proteinExistence type="predicted"/>
<organism evidence="1 2">
    <name type="scientific">Gynuella sunshinyii YC6258</name>
    <dbReference type="NCBI Taxonomy" id="1445510"/>
    <lineage>
        <taxon>Bacteria</taxon>
        <taxon>Pseudomonadati</taxon>
        <taxon>Pseudomonadota</taxon>
        <taxon>Gammaproteobacteria</taxon>
        <taxon>Oceanospirillales</taxon>
        <taxon>Saccharospirillaceae</taxon>
        <taxon>Gynuella</taxon>
    </lineage>
</organism>
<name>A0A0C5VWV5_9GAMM</name>
<dbReference type="AlphaFoldDB" id="A0A0C5VWV5"/>
<dbReference type="HOGENOM" id="CLU_1693028_0_0_6"/>
<dbReference type="Pfam" id="PF09523">
    <property type="entry name" value="DUF2390"/>
    <property type="match status" value="1"/>
</dbReference>
<keyword evidence="2" id="KW-1185">Reference proteome</keyword>
<dbReference type="EMBL" id="CP007142">
    <property type="protein sequence ID" value="AJQ97753.1"/>
    <property type="molecule type" value="Genomic_DNA"/>
</dbReference>
<dbReference type="KEGG" id="gsn:YC6258_05725"/>
<evidence type="ECO:0000313" key="2">
    <source>
        <dbReference type="Proteomes" id="UP000032266"/>
    </source>
</evidence>
<gene>
    <name evidence="1" type="ORF">YC6258_05725</name>
</gene>
<evidence type="ECO:0008006" key="3">
    <source>
        <dbReference type="Google" id="ProtNLM"/>
    </source>
</evidence>
<accession>A0A0C5VWV5</accession>
<dbReference type="RefSeq" id="WP_169749030.1">
    <property type="nucleotide sequence ID" value="NZ_CP007142.1"/>
</dbReference>
<reference evidence="1 2" key="1">
    <citation type="submission" date="2014-01" db="EMBL/GenBank/DDBJ databases">
        <title>Full genme sequencing of cellulolytic bacterium Gynuella sunshinyii YC6258T gen. nov., sp. nov.</title>
        <authorList>
            <person name="Khan H."/>
            <person name="Chung E.J."/>
            <person name="Chung Y.R."/>
        </authorList>
    </citation>
    <scope>NUCLEOTIDE SEQUENCE [LARGE SCALE GENOMIC DNA]</scope>
    <source>
        <strain evidence="1 2">YC6258</strain>
    </source>
</reference>
<sequence length="155" mass="18379">MSGNNQEQAWKDICAMYQQDGVSERLLQWQHQRDLDVVRMLLAVWLYTHEQAVSPLTEECRQLYQTVIKPWRQIRTGVREMSAFKGFYRRLLQLELQLERAYFDELWRVVSISPDREEDASLSLLLNRLGCNDVLSALELEWLIQQGYSIKEKEG</sequence>
<protein>
    <recommendedName>
        <fullName evidence="3">TIGR02444 family protein</fullName>
    </recommendedName>
</protein>
<dbReference type="Proteomes" id="UP000032266">
    <property type="component" value="Chromosome"/>
</dbReference>
<dbReference type="InterPro" id="IPR012659">
    <property type="entry name" value="CHP02444"/>
</dbReference>